<sequence length="74" mass="8727">MLFYGSPQITQLANTAFPFRHQYQSPSTSFPYLLKYILLVRVSTNRLSKFERELSARLMDFQMDTQHNSAMTFN</sequence>
<protein>
    <submittedName>
        <fullName evidence="1">Uncharacterized protein</fullName>
    </submittedName>
</protein>
<proteinExistence type="predicted"/>
<evidence type="ECO:0000313" key="1">
    <source>
        <dbReference type="EMBL" id="JAE29471.1"/>
    </source>
</evidence>
<organism evidence="1">
    <name type="scientific">Arundo donax</name>
    <name type="common">Giant reed</name>
    <name type="synonym">Donax arundinaceus</name>
    <dbReference type="NCBI Taxonomy" id="35708"/>
    <lineage>
        <taxon>Eukaryota</taxon>
        <taxon>Viridiplantae</taxon>
        <taxon>Streptophyta</taxon>
        <taxon>Embryophyta</taxon>
        <taxon>Tracheophyta</taxon>
        <taxon>Spermatophyta</taxon>
        <taxon>Magnoliopsida</taxon>
        <taxon>Liliopsida</taxon>
        <taxon>Poales</taxon>
        <taxon>Poaceae</taxon>
        <taxon>PACMAD clade</taxon>
        <taxon>Arundinoideae</taxon>
        <taxon>Arundineae</taxon>
        <taxon>Arundo</taxon>
    </lineage>
</organism>
<dbReference type="AlphaFoldDB" id="A0A0A9H3Q0"/>
<dbReference type="EMBL" id="GBRH01168425">
    <property type="protein sequence ID" value="JAE29471.1"/>
    <property type="molecule type" value="Transcribed_RNA"/>
</dbReference>
<reference evidence="1" key="2">
    <citation type="journal article" date="2015" name="Data Brief">
        <title>Shoot transcriptome of the giant reed, Arundo donax.</title>
        <authorList>
            <person name="Barrero R.A."/>
            <person name="Guerrero F.D."/>
            <person name="Moolhuijzen P."/>
            <person name="Goolsby J.A."/>
            <person name="Tidwell J."/>
            <person name="Bellgard S.E."/>
            <person name="Bellgard M.I."/>
        </authorList>
    </citation>
    <scope>NUCLEOTIDE SEQUENCE</scope>
    <source>
        <tissue evidence="1">Shoot tissue taken approximately 20 cm above the soil surface</tissue>
    </source>
</reference>
<name>A0A0A9H3Q0_ARUDO</name>
<accession>A0A0A9H3Q0</accession>
<reference evidence="1" key="1">
    <citation type="submission" date="2014-09" db="EMBL/GenBank/DDBJ databases">
        <authorList>
            <person name="Magalhaes I.L.F."/>
            <person name="Oliveira U."/>
            <person name="Santos F.R."/>
            <person name="Vidigal T.H.D.A."/>
            <person name="Brescovit A.D."/>
            <person name="Santos A.J."/>
        </authorList>
    </citation>
    <scope>NUCLEOTIDE SEQUENCE</scope>
    <source>
        <tissue evidence="1">Shoot tissue taken approximately 20 cm above the soil surface</tissue>
    </source>
</reference>